<reference evidence="7" key="2">
    <citation type="submission" date="2022-06" db="UniProtKB">
        <authorList>
            <consortium name="EnsemblMetazoa"/>
        </authorList>
    </citation>
    <scope>IDENTIFICATION</scope>
</reference>
<dbReference type="Gene3D" id="2.30.29.170">
    <property type="match status" value="1"/>
</dbReference>
<evidence type="ECO:0000256" key="4">
    <source>
        <dbReference type="ARBA" id="ARBA00023212"/>
    </source>
</evidence>
<dbReference type="PANTHER" id="PTHR12086:SF9">
    <property type="entry name" value="EF-HAND DOMAIN-CONTAINING PROTEIN 1"/>
    <property type="match status" value="1"/>
</dbReference>
<accession>A0A8R1W6E5</accession>
<dbReference type="PROSITE" id="PS51336">
    <property type="entry name" value="DM10"/>
    <property type="match status" value="1"/>
</dbReference>
<dbReference type="OrthoDB" id="10255210at2759"/>
<dbReference type="GO" id="GO:0005930">
    <property type="term" value="C:axoneme"/>
    <property type="evidence" value="ECO:0007669"/>
    <property type="project" value="UniProtKB-SubCell"/>
</dbReference>
<protein>
    <recommendedName>
        <fullName evidence="6">DM10 domain-containing protein</fullName>
    </recommendedName>
</protein>
<dbReference type="Proteomes" id="UP000007819">
    <property type="component" value="Chromosome X"/>
</dbReference>
<evidence type="ECO:0000256" key="1">
    <source>
        <dbReference type="ARBA" id="ARBA00004430"/>
    </source>
</evidence>
<name>A0A8R1W6E5_ACYPI</name>
<evidence type="ECO:0000256" key="5">
    <source>
        <dbReference type="ARBA" id="ARBA00023273"/>
    </source>
</evidence>
<dbReference type="RefSeq" id="XP_003240142.1">
    <property type="nucleotide sequence ID" value="XM_003240094.4"/>
</dbReference>
<dbReference type="EnsemblMetazoa" id="XM_003240094.4">
    <property type="protein sequence ID" value="XP_003240142.1"/>
    <property type="gene ID" value="LOC100574747"/>
</dbReference>
<evidence type="ECO:0000256" key="2">
    <source>
        <dbReference type="ARBA" id="ARBA00022490"/>
    </source>
</evidence>
<dbReference type="GO" id="GO:0060285">
    <property type="term" value="P:cilium-dependent cell motility"/>
    <property type="evidence" value="ECO:0007669"/>
    <property type="project" value="TreeGrafter"/>
</dbReference>
<dbReference type="GO" id="GO:0000281">
    <property type="term" value="P:mitotic cytokinesis"/>
    <property type="evidence" value="ECO:0007669"/>
    <property type="project" value="TreeGrafter"/>
</dbReference>
<dbReference type="AlphaFoldDB" id="A0A8R1W6E5"/>
<keyword evidence="4" id="KW-0206">Cytoskeleton</keyword>
<feature type="domain" description="DM10" evidence="6">
    <location>
        <begin position="88"/>
        <end position="143"/>
    </location>
</feature>
<dbReference type="InterPro" id="IPR006602">
    <property type="entry name" value="DM10_dom"/>
</dbReference>
<dbReference type="GO" id="GO:0072686">
    <property type="term" value="C:mitotic spindle"/>
    <property type="evidence" value="ECO:0007669"/>
    <property type="project" value="TreeGrafter"/>
</dbReference>
<dbReference type="KEGG" id="api:100574747"/>
<dbReference type="Pfam" id="PF06565">
    <property type="entry name" value="DM10_dom"/>
    <property type="match status" value="1"/>
</dbReference>
<sequence>MDGLPFIPGFRFNDITKQNFNLSAQFRWKNGYSIPKVKATGIGKSTLDVDTVLYGEKFNITGYDPTLTYGKAKDDPKPTEPPYFVKFDRKCLSFIGYTKDTVDNSPLVTFRVRKVKITYFLVDDTIAIVESVVKVNFFLYYNS</sequence>
<evidence type="ECO:0000313" key="7">
    <source>
        <dbReference type="EnsemblMetazoa" id="XP_003240142.1"/>
    </source>
</evidence>
<dbReference type="GeneID" id="100574747"/>
<keyword evidence="8" id="KW-1185">Reference proteome</keyword>
<dbReference type="PANTHER" id="PTHR12086">
    <property type="entry name" value="EF-HAND DOMAIN C-TERMINAL CONTAINING PROTEIN"/>
    <property type="match status" value="1"/>
</dbReference>
<dbReference type="GO" id="GO:0043014">
    <property type="term" value="F:alpha-tubulin binding"/>
    <property type="evidence" value="ECO:0007669"/>
    <property type="project" value="TreeGrafter"/>
</dbReference>
<comment type="subcellular location">
    <subcellularLocation>
        <location evidence="1">Cytoplasm</location>
        <location evidence="1">Cytoskeleton</location>
        <location evidence="1">Cilium axoneme</location>
    </subcellularLocation>
</comment>
<keyword evidence="2" id="KW-0963">Cytoplasm</keyword>
<evidence type="ECO:0000256" key="3">
    <source>
        <dbReference type="ARBA" id="ARBA00022737"/>
    </source>
</evidence>
<proteinExistence type="predicted"/>
<evidence type="ECO:0000259" key="6">
    <source>
        <dbReference type="PROSITE" id="PS51336"/>
    </source>
</evidence>
<dbReference type="InterPro" id="IPR040193">
    <property type="entry name" value="EFHC1/EFHC2/EFHB"/>
</dbReference>
<evidence type="ECO:0000313" key="8">
    <source>
        <dbReference type="Proteomes" id="UP000007819"/>
    </source>
</evidence>
<keyword evidence="3" id="KW-0677">Repeat</keyword>
<organism evidence="7 8">
    <name type="scientific">Acyrthosiphon pisum</name>
    <name type="common">Pea aphid</name>
    <dbReference type="NCBI Taxonomy" id="7029"/>
    <lineage>
        <taxon>Eukaryota</taxon>
        <taxon>Metazoa</taxon>
        <taxon>Ecdysozoa</taxon>
        <taxon>Arthropoda</taxon>
        <taxon>Hexapoda</taxon>
        <taxon>Insecta</taxon>
        <taxon>Pterygota</taxon>
        <taxon>Neoptera</taxon>
        <taxon>Paraneoptera</taxon>
        <taxon>Hemiptera</taxon>
        <taxon>Sternorrhyncha</taxon>
        <taxon>Aphidomorpha</taxon>
        <taxon>Aphidoidea</taxon>
        <taxon>Aphididae</taxon>
        <taxon>Macrosiphini</taxon>
        <taxon>Acyrthosiphon</taxon>
    </lineage>
</organism>
<keyword evidence="5" id="KW-0966">Cell projection</keyword>
<dbReference type="GO" id="GO:0007052">
    <property type="term" value="P:mitotic spindle organization"/>
    <property type="evidence" value="ECO:0007669"/>
    <property type="project" value="TreeGrafter"/>
</dbReference>
<reference evidence="8" key="1">
    <citation type="submission" date="2010-06" db="EMBL/GenBank/DDBJ databases">
        <authorList>
            <person name="Jiang H."/>
            <person name="Abraham K."/>
            <person name="Ali S."/>
            <person name="Alsbrooks S.L."/>
            <person name="Anim B.N."/>
            <person name="Anosike U.S."/>
            <person name="Attaway T."/>
            <person name="Bandaranaike D.P."/>
            <person name="Battles P.K."/>
            <person name="Bell S.N."/>
            <person name="Bell A.V."/>
            <person name="Beltran B."/>
            <person name="Bickham C."/>
            <person name="Bustamante Y."/>
            <person name="Caleb T."/>
            <person name="Canada A."/>
            <person name="Cardenas V."/>
            <person name="Carter K."/>
            <person name="Chacko J."/>
            <person name="Chandrabose M.N."/>
            <person name="Chavez D."/>
            <person name="Chavez A."/>
            <person name="Chen L."/>
            <person name="Chu H.-S."/>
            <person name="Claassen K.J."/>
            <person name="Cockrell R."/>
            <person name="Collins M."/>
            <person name="Cooper J.A."/>
            <person name="Cree A."/>
            <person name="Curry S.M."/>
            <person name="Da Y."/>
            <person name="Dao M.D."/>
            <person name="Das B."/>
            <person name="Davila M.-L."/>
            <person name="Davy-Carroll L."/>
            <person name="Denson S."/>
            <person name="Dinh H."/>
            <person name="Ebong V.E."/>
            <person name="Edwards J.R."/>
            <person name="Egan A."/>
            <person name="El-Daye J."/>
            <person name="Escobedo L."/>
            <person name="Fernandez S."/>
            <person name="Fernando P.R."/>
            <person name="Flagg N."/>
            <person name="Forbes L.D."/>
            <person name="Fowler R.G."/>
            <person name="Fu Q."/>
            <person name="Gabisi R.A."/>
            <person name="Ganer J."/>
            <person name="Garbino Pronczuk A."/>
            <person name="Garcia R.M."/>
            <person name="Garner T."/>
            <person name="Garrett T.E."/>
            <person name="Gonzalez D.A."/>
            <person name="Hamid H."/>
            <person name="Hawkins E.S."/>
            <person name="Hirani K."/>
            <person name="Hogues M.E."/>
            <person name="Hollins B."/>
            <person name="Hsiao C.-H."/>
            <person name="Jabil R."/>
            <person name="James M.L."/>
            <person name="Jhangiani S.N."/>
            <person name="Johnson B."/>
            <person name="Johnson Q."/>
            <person name="Joshi V."/>
            <person name="Kalu J.B."/>
            <person name="Kam C."/>
            <person name="Kashfia A."/>
            <person name="Keebler J."/>
            <person name="Kisamo H."/>
            <person name="Kovar C.L."/>
            <person name="Lago L.A."/>
            <person name="Lai C.-Y."/>
            <person name="Laidlaw J."/>
            <person name="Lara F."/>
            <person name="Le T.-K."/>
            <person name="Lee S.L."/>
            <person name="Legall F.H."/>
            <person name="Lemon S.J."/>
            <person name="Lewis L.R."/>
            <person name="Li B."/>
            <person name="Liu Y."/>
            <person name="Liu Y.-S."/>
            <person name="Lopez J."/>
            <person name="Lozado R.J."/>
            <person name="Lu J."/>
            <person name="Madu R.C."/>
            <person name="Maheshwari M."/>
            <person name="Maheshwari R."/>
            <person name="Malloy K."/>
            <person name="Martinez E."/>
            <person name="Mathew T."/>
            <person name="Mercado I.C."/>
            <person name="Mercado C."/>
            <person name="Meyer B."/>
            <person name="Montgomery K."/>
            <person name="Morgan M.B."/>
            <person name="Munidasa M."/>
            <person name="Nazareth L.V."/>
            <person name="Nelson J."/>
            <person name="Ng B.M."/>
            <person name="Nguyen N.B."/>
            <person name="Nguyen P.Q."/>
            <person name="Nguyen T."/>
            <person name="Obregon M."/>
            <person name="Okwuonu G.O."/>
            <person name="Onwere C.G."/>
            <person name="Orozco G."/>
            <person name="Parra A."/>
            <person name="Patel S."/>
            <person name="Patil S."/>
            <person name="Perez A."/>
            <person name="Perez Y."/>
            <person name="Pham C."/>
            <person name="Primus E.L."/>
            <person name="Pu L.-L."/>
            <person name="Puazo M."/>
            <person name="Qin X."/>
            <person name="Quiroz J.B."/>
            <person name="Reese J."/>
            <person name="Richards S."/>
            <person name="Rives C.M."/>
            <person name="Robberts R."/>
            <person name="Ruiz S.J."/>
            <person name="Ruiz M.J."/>
            <person name="Santibanez J."/>
            <person name="Schneider B.W."/>
            <person name="Sisson I."/>
            <person name="Smith M."/>
            <person name="Sodergren E."/>
            <person name="Song X.-Z."/>
            <person name="Song B.B."/>
            <person name="Summersgill H."/>
            <person name="Thelus R."/>
            <person name="Thornton R.D."/>
            <person name="Trejos Z.Y."/>
            <person name="Usmani K."/>
            <person name="Vattathil S."/>
            <person name="Villasana D."/>
            <person name="Walker D.L."/>
            <person name="Wang S."/>
            <person name="Wang K."/>
            <person name="White C.S."/>
            <person name="Williams A.C."/>
            <person name="Williamson J."/>
            <person name="Wilson K."/>
            <person name="Woghiren I.O."/>
            <person name="Woodworth J.R."/>
            <person name="Worley K.C."/>
            <person name="Wright R.A."/>
            <person name="Wu W."/>
            <person name="Young L."/>
            <person name="Zhang L."/>
            <person name="Zhang J."/>
            <person name="Zhu Y."/>
            <person name="Muzny D.M."/>
            <person name="Weinstock G."/>
            <person name="Gibbs R.A."/>
        </authorList>
    </citation>
    <scope>NUCLEOTIDE SEQUENCE [LARGE SCALE GENOMIC DNA]</scope>
    <source>
        <strain evidence="8">LSR1</strain>
    </source>
</reference>